<dbReference type="Pfam" id="PF00703">
    <property type="entry name" value="Glyco_hydro_2"/>
    <property type="match status" value="1"/>
</dbReference>
<evidence type="ECO:0000259" key="7">
    <source>
        <dbReference type="Pfam" id="PF00703"/>
    </source>
</evidence>
<dbReference type="InterPro" id="IPR006103">
    <property type="entry name" value="Glyco_hydro_2_cat"/>
</dbReference>
<dbReference type="GO" id="GO:0004566">
    <property type="term" value="F:beta-glucuronidase activity"/>
    <property type="evidence" value="ECO:0007669"/>
    <property type="project" value="UniProtKB-EC"/>
</dbReference>
<evidence type="ECO:0000256" key="1">
    <source>
        <dbReference type="ARBA" id="ARBA00003025"/>
    </source>
</evidence>
<name>A0A7R8X8A5_9CRUS</name>
<dbReference type="FunFam" id="2.60.40.10:FF:000628">
    <property type="entry name" value="Beta-glucuronidase"/>
    <property type="match status" value="1"/>
</dbReference>
<dbReference type="GO" id="GO:0005975">
    <property type="term" value="P:carbohydrate metabolic process"/>
    <property type="evidence" value="ECO:0007669"/>
    <property type="project" value="InterPro"/>
</dbReference>
<dbReference type="SUPFAM" id="SSF49303">
    <property type="entry name" value="beta-Galactosidase/glucuronidase domain"/>
    <property type="match status" value="1"/>
</dbReference>
<evidence type="ECO:0000259" key="8">
    <source>
        <dbReference type="Pfam" id="PF02836"/>
    </source>
</evidence>
<dbReference type="AlphaFoldDB" id="A0A7R8X8A5"/>
<keyword evidence="6" id="KW-0326">Glycosidase</keyword>
<dbReference type="PANTHER" id="PTHR10066:SF67">
    <property type="entry name" value="BETA-GLUCURONIDASE"/>
    <property type="match status" value="1"/>
</dbReference>
<sequence>MESERNDPNALVEDAIKWGEGKNKRWSDGIQRQELWFDFFNYAGIHRHVFLYTTPTIYIKDIHIHTGLNGDQGVVNYIVIVNGATKEDKLEPYIALYDSDGHLVDEKFSLQGTFIINDPHLWWPLFMHPQPGYLYSLQVSLCNPNSLASSDGDIYRLPVGIRHLQWNDTSLTINGKPLYLRGFGKHEDFHVKGKGEDLSVLIKDFNLLKWVGANSFRTSHYPYSEETMYMADRHGILIIDETPAVSLRHFKKEVLDLHTQILQELISRDKNHPSVIMWSLGNECQTVENSSRPYFQHLSELARTLDKTRPITLVLNAAVDKDHVGDLLDVVSVNRYFGWYEDPGQTEVIGQKVQNEYHAWHAKYHKPVLVTEYGAGAVAGLHNSPGFVFTEDYQVELLLEHFKAYAGLRQEEGSFLIGEMIWNFADFMTDQDSKRVYGNRKGIFTRDRQPKAGAHIVRCHYFALAKELDSFNSTHLCYPSFYGG</sequence>
<dbReference type="PANTHER" id="PTHR10066">
    <property type="entry name" value="BETA-GLUCURONIDASE"/>
    <property type="match status" value="1"/>
</dbReference>
<dbReference type="FunFam" id="3.20.20.80:FF:000080">
    <property type="entry name" value="Beta-glucuronidase UidA"/>
    <property type="match status" value="1"/>
</dbReference>
<dbReference type="GO" id="GO:0019391">
    <property type="term" value="P:glucuronoside catabolic process"/>
    <property type="evidence" value="ECO:0007669"/>
    <property type="project" value="TreeGrafter"/>
</dbReference>
<dbReference type="InterPro" id="IPR006101">
    <property type="entry name" value="Glyco_hydro_2"/>
</dbReference>
<dbReference type="EMBL" id="CAJPEV010000718">
    <property type="protein sequence ID" value="CAG0887871.1"/>
    <property type="molecule type" value="Genomic_DNA"/>
</dbReference>
<dbReference type="PROSITE" id="PS00608">
    <property type="entry name" value="GLYCOSYL_HYDROL_F2_2"/>
    <property type="match status" value="1"/>
</dbReference>
<evidence type="ECO:0000256" key="6">
    <source>
        <dbReference type="ARBA" id="ARBA00023295"/>
    </source>
</evidence>
<dbReference type="InterPro" id="IPR013783">
    <property type="entry name" value="Ig-like_fold"/>
</dbReference>
<dbReference type="Proteomes" id="UP000677054">
    <property type="component" value="Unassembled WGS sequence"/>
</dbReference>
<evidence type="ECO:0000256" key="3">
    <source>
        <dbReference type="ARBA" id="ARBA00012761"/>
    </source>
</evidence>
<protein>
    <recommendedName>
        <fullName evidence="4">Beta-glucuronidase</fullName>
        <ecNumber evidence="3">3.2.1.31</ecNumber>
    </recommendedName>
</protein>
<evidence type="ECO:0000256" key="4">
    <source>
        <dbReference type="ARBA" id="ARBA00016205"/>
    </source>
</evidence>
<dbReference type="InterPro" id="IPR036156">
    <property type="entry name" value="Beta-gal/glucu_dom_sf"/>
</dbReference>
<evidence type="ECO:0000256" key="5">
    <source>
        <dbReference type="ARBA" id="ARBA00022801"/>
    </source>
</evidence>
<dbReference type="EC" id="3.2.1.31" evidence="3"/>
<dbReference type="SUPFAM" id="SSF51445">
    <property type="entry name" value="(Trans)glycosidases"/>
    <property type="match status" value="1"/>
</dbReference>
<dbReference type="GO" id="GO:0005615">
    <property type="term" value="C:extracellular space"/>
    <property type="evidence" value="ECO:0007669"/>
    <property type="project" value="TreeGrafter"/>
</dbReference>
<evidence type="ECO:0000313" key="9">
    <source>
        <dbReference type="EMBL" id="CAD7244812.1"/>
    </source>
</evidence>
<dbReference type="PRINTS" id="PR00132">
    <property type="entry name" value="GLHYDRLASE2"/>
</dbReference>
<keyword evidence="5" id="KW-0378">Hydrolase</keyword>
<evidence type="ECO:0000256" key="2">
    <source>
        <dbReference type="ARBA" id="ARBA00007401"/>
    </source>
</evidence>
<dbReference type="Gene3D" id="2.60.120.260">
    <property type="entry name" value="Galactose-binding domain-like"/>
    <property type="match status" value="1"/>
</dbReference>
<comment type="similarity">
    <text evidence="2">Belongs to the glycosyl hydrolase 2 family.</text>
</comment>
<feature type="domain" description="Glycoside hydrolase family 2 catalytic" evidence="8">
    <location>
        <begin position="167"/>
        <end position="462"/>
    </location>
</feature>
<accession>A0A7R8X8A5</accession>
<dbReference type="Gene3D" id="3.20.20.80">
    <property type="entry name" value="Glycosidases"/>
    <property type="match status" value="1"/>
</dbReference>
<gene>
    <name evidence="9" type="ORF">DSTB1V02_LOCUS4699</name>
</gene>
<dbReference type="GO" id="GO:0030246">
    <property type="term" value="F:carbohydrate binding"/>
    <property type="evidence" value="ECO:0007669"/>
    <property type="project" value="TreeGrafter"/>
</dbReference>
<organism evidence="9">
    <name type="scientific">Darwinula stevensoni</name>
    <dbReference type="NCBI Taxonomy" id="69355"/>
    <lineage>
        <taxon>Eukaryota</taxon>
        <taxon>Metazoa</taxon>
        <taxon>Ecdysozoa</taxon>
        <taxon>Arthropoda</taxon>
        <taxon>Crustacea</taxon>
        <taxon>Oligostraca</taxon>
        <taxon>Ostracoda</taxon>
        <taxon>Podocopa</taxon>
        <taxon>Podocopida</taxon>
        <taxon>Darwinulocopina</taxon>
        <taxon>Darwinuloidea</taxon>
        <taxon>Darwinulidae</taxon>
        <taxon>Darwinula</taxon>
    </lineage>
</organism>
<proteinExistence type="inferred from homology"/>
<reference evidence="9" key="1">
    <citation type="submission" date="2020-11" db="EMBL/GenBank/DDBJ databases">
        <authorList>
            <person name="Tran Van P."/>
        </authorList>
    </citation>
    <scope>NUCLEOTIDE SEQUENCE</scope>
</reference>
<dbReference type="InterPro" id="IPR017853">
    <property type="entry name" value="GH"/>
</dbReference>
<comment type="function">
    <text evidence="1">Plays an important role in the degradation of dermatan and keratan sulfates.</text>
</comment>
<keyword evidence="10" id="KW-1185">Reference proteome</keyword>
<feature type="domain" description="Glycoside hydrolase family 2 immunoglobulin-like beta-sandwich" evidence="7">
    <location>
        <begin position="57"/>
        <end position="145"/>
    </location>
</feature>
<dbReference type="InterPro" id="IPR023232">
    <property type="entry name" value="Glyco_hydro_2_AS"/>
</dbReference>
<dbReference type="InterPro" id="IPR006102">
    <property type="entry name" value="Ig-like_GH2"/>
</dbReference>
<dbReference type="OrthoDB" id="408532at2759"/>
<dbReference type="Gene3D" id="2.60.40.10">
    <property type="entry name" value="Immunoglobulins"/>
    <property type="match status" value="1"/>
</dbReference>
<dbReference type="Pfam" id="PF02836">
    <property type="entry name" value="Glyco_hydro_2_C"/>
    <property type="match status" value="1"/>
</dbReference>
<evidence type="ECO:0000313" key="10">
    <source>
        <dbReference type="Proteomes" id="UP000677054"/>
    </source>
</evidence>
<dbReference type="EMBL" id="LR900235">
    <property type="protein sequence ID" value="CAD7244812.1"/>
    <property type="molecule type" value="Genomic_DNA"/>
</dbReference>